<evidence type="ECO:0000256" key="13">
    <source>
        <dbReference type="PIRSR" id="PIRSR605027-4"/>
    </source>
</evidence>
<keyword evidence="8" id="KW-0472">Membrane</keyword>
<evidence type="ECO:0000313" key="15">
    <source>
        <dbReference type="EMBL" id="EGT50850.1"/>
    </source>
</evidence>
<keyword evidence="16" id="KW-1185">Reference proteome</keyword>
<keyword evidence="7" id="KW-1133">Transmembrane helix</keyword>
<protein>
    <recommendedName>
        <fullName evidence="3 14">Galactosylgalactosylxylosylprotein 3-beta-glucuronosyltransferase</fullName>
        <ecNumber evidence="3 14">2.4.1.135</ecNumber>
    </recommendedName>
</protein>
<evidence type="ECO:0000313" key="16">
    <source>
        <dbReference type="Proteomes" id="UP000008068"/>
    </source>
</evidence>
<comment type="pathway">
    <text evidence="14">Protein modification; protein glycosylation.</text>
</comment>
<evidence type="ECO:0000256" key="11">
    <source>
        <dbReference type="PIRSR" id="PIRSR605027-1"/>
    </source>
</evidence>
<evidence type="ECO:0000256" key="4">
    <source>
        <dbReference type="ARBA" id="ARBA00022679"/>
    </source>
</evidence>
<gene>
    <name evidence="15" type="ORF">CAEBREN_17875</name>
</gene>
<dbReference type="OrthoDB" id="675023at2759"/>
<dbReference type="FunFam" id="3.90.550.10:FF:000147">
    <property type="entry name" value="Galactosylgalactosylxylosylprotein 3-beta-glucuronosyltransferase"/>
    <property type="match status" value="1"/>
</dbReference>
<evidence type="ECO:0000256" key="3">
    <source>
        <dbReference type="ARBA" id="ARBA00012641"/>
    </source>
</evidence>
<dbReference type="Gene3D" id="3.90.550.10">
    <property type="entry name" value="Spore Coat Polysaccharide Biosynthesis Protein SpsA, Chain A"/>
    <property type="match status" value="1"/>
</dbReference>
<evidence type="ECO:0000256" key="7">
    <source>
        <dbReference type="ARBA" id="ARBA00022989"/>
    </source>
</evidence>
<feature type="active site" description="Proton donor/acceptor" evidence="11">
    <location>
        <position position="267"/>
    </location>
</feature>
<keyword evidence="5" id="KW-0812">Transmembrane</keyword>
<evidence type="ECO:0000256" key="10">
    <source>
        <dbReference type="ARBA" id="ARBA00047979"/>
    </source>
</evidence>
<dbReference type="eggNOG" id="KOG1476">
    <property type="taxonomic scope" value="Eukaryota"/>
</dbReference>
<comment type="cofactor">
    <cofactor evidence="12 14">
        <name>Mn(2+)</name>
        <dbReference type="ChEBI" id="CHEBI:29035"/>
    </cofactor>
</comment>
<evidence type="ECO:0000256" key="6">
    <source>
        <dbReference type="ARBA" id="ARBA00022968"/>
    </source>
</evidence>
<dbReference type="UniPathway" id="UPA00378"/>
<dbReference type="HOGENOM" id="CLU_045177_4_0_1"/>
<reference evidence="16" key="1">
    <citation type="submission" date="2011-07" db="EMBL/GenBank/DDBJ databases">
        <authorList>
            <consortium name="Caenorhabditis brenneri Sequencing and Analysis Consortium"/>
            <person name="Wilson R.K."/>
        </authorList>
    </citation>
    <scope>NUCLEOTIDE SEQUENCE [LARGE SCALE GENOMIC DNA]</scope>
    <source>
        <strain evidence="16">PB2801</strain>
    </source>
</reference>
<keyword evidence="12 14" id="KW-0479">Metal-binding</keyword>
<sequence>MWMWLVRWKSPQIPQYTPRIPDIAIPSIAMNDSQEAEEFEKFVEKRTTMKNLKVNFNEMNSTYVNKSSNFTTTDKTIIVVTPTYKRLTRIADFTRMANTLSHISNLHWIVIEDSSSIVPAIQNILTRTNLPFTYLACPSPPNFPNRGWYQRTMALKYIRENHMELLTGSKKGVVYFGDDDNSYDLRLFTEYIRNVKKIGMWGVGLVAGSLVESPNVSNSSVIGFNVQWSPDRYFAIDMAGFALDLQLILDSDVVFRSSCPSGTGALESCLLEDLGLKREDIEPFGFDREEKEVLVWHTKTAIPDIWDLRRSFWKVASPPRTNGYFVEY</sequence>
<evidence type="ECO:0000256" key="12">
    <source>
        <dbReference type="PIRSR" id="PIRSR605027-3"/>
    </source>
</evidence>
<keyword evidence="12 14" id="KW-0464">Manganese</keyword>
<evidence type="ECO:0000256" key="2">
    <source>
        <dbReference type="ARBA" id="ARBA00007706"/>
    </source>
</evidence>
<dbReference type="PANTHER" id="PTHR10896">
    <property type="entry name" value="GALACTOSYLGALACTOSYLXYLOSYLPROTEIN 3-BETA-GLUCURONOSYLTRANSFERASE BETA-1,3-GLUCURONYLTRANSFERASE"/>
    <property type="match status" value="1"/>
</dbReference>
<evidence type="ECO:0000256" key="8">
    <source>
        <dbReference type="ARBA" id="ARBA00023136"/>
    </source>
</evidence>
<feature type="binding site" evidence="12">
    <location>
        <position position="180"/>
    </location>
    <ligand>
        <name>Mn(2+)</name>
        <dbReference type="ChEBI" id="CHEBI:29035"/>
    </ligand>
</feature>
<keyword evidence="4 14" id="KW-0808">Transferase</keyword>
<dbReference type="GO" id="GO:0000139">
    <property type="term" value="C:Golgi membrane"/>
    <property type="evidence" value="ECO:0007669"/>
    <property type="project" value="UniProtKB-SubCell"/>
</dbReference>
<dbReference type="PANTHER" id="PTHR10896:SF30">
    <property type="entry name" value="GALACTOSYLGALACTOSYLXYLOSYLPROTEIN 3-BETA-GLUCURONOSYLTRANSFERASE"/>
    <property type="match status" value="1"/>
</dbReference>
<accession>G0N2G3</accession>
<dbReference type="Proteomes" id="UP000008068">
    <property type="component" value="Unassembled WGS sequence"/>
</dbReference>
<dbReference type="EC" id="2.4.1.135" evidence="3 14"/>
<comment type="subcellular location">
    <subcellularLocation>
        <location evidence="14">Golgi apparatus membrane</location>
        <topology evidence="14">Single-pass type II membrane protein</topology>
    </subcellularLocation>
    <subcellularLocation>
        <location evidence="1">Membrane</location>
        <topology evidence="1">Single-pass type II membrane protein</topology>
    </subcellularLocation>
</comment>
<proteinExistence type="inferred from homology"/>
<dbReference type="SUPFAM" id="SSF53448">
    <property type="entry name" value="Nucleotide-diphospho-sugar transferases"/>
    <property type="match status" value="1"/>
</dbReference>
<dbReference type="GO" id="GO:0015018">
    <property type="term" value="F:galactosylgalactosylxylosylprotein 3-beta-glucuronosyltransferase activity"/>
    <property type="evidence" value="ECO:0007669"/>
    <property type="project" value="UniProtKB-UniRule"/>
</dbReference>
<evidence type="ECO:0000256" key="14">
    <source>
        <dbReference type="RuleBase" id="RU363127"/>
    </source>
</evidence>
<comment type="similarity">
    <text evidence="2 14">Belongs to the glycosyltransferase 43 family.</text>
</comment>
<dbReference type="Pfam" id="PF03360">
    <property type="entry name" value="Glyco_transf_43"/>
    <property type="match status" value="1"/>
</dbReference>
<evidence type="ECO:0000256" key="1">
    <source>
        <dbReference type="ARBA" id="ARBA00004606"/>
    </source>
</evidence>
<dbReference type="EMBL" id="GL379830">
    <property type="protein sequence ID" value="EGT50850.1"/>
    <property type="molecule type" value="Genomic_DNA"/>
</dbReference>
<dbReference type="CDD" id="cd00218">
    <property type="entry name" value="GlcAT-I"/>
    <property type="match status" value="1"/>
</dbReference>
<dbReference type="GO" id="GO:0050650">
    <property type="term" value="P:chondroitin sulfate proteoglycan biosynthetic process"/>
    <property type="evidence" value="ECO:0007669"/>
    <property type="project" value="TreeGrafter"/>
</dbReference>
<dbReference type="InterPro" id="IPR005027">
    <property type="entry name" value="Glyco_trans_43"/>
</dbReference>
<dbReference type="STRING" id="135651.G0N2G3"/>
<comment type="catalytic activity">
    <reaction evidence="10 14">
        <text>3-O-(beta-D-galactosyl-(1-&gt;3)-beta-D-galactosyl-(1-&gt;4)-beta-D-xylosyl)-L-seryl-[protein] + UDP-alpha-D-glucuronate = 3-O-(beta-D-GlcA-(1-&gt;3)-beta-D-Gal-(1-&gt;3)-beta-D-Gal-(1-&gt;4)-beta-D-Xyl)-L-seryl-[protein] + UDP + H(+)</text>
        <dbReference type="Rhea" id="RHEA:24168"/>
        <dbReference type="Rhea" id="RHEA-COMP:12571"/>
        <dbReference type="Rhea" id="RHEA-COMP:12573"/>
        <dbReference type="ChEBI" id="CHEBI:15378"/>
        <dbReference type="ChEBI" id="CHEBI:58052"/>
        <dbReference type="ChEBI" id="CHEBI:58223"/>
        <dbReference type="ChEBI" id="CHEBI:132090"/>
        <dbReference type="ChEBI" id="CHEBI:132093"/>
        <dbReference type="EC" id="2.4.1.135"/>
    </reaction>
</comment>
<keyword evidence="6 14" id="KW-0735">Signal-anchor</keyword>
<keyword evidence="14" id="KW-0333">Golgi apparatus</keyword>
<dbReference type="GO" id="GO:0046872">
    <property type="term" value="F:metal ion binding"/>
    <property type="evidence" value="ECO:0007669"/>
    <property type="project" value="UniProtKB-KW"/>
</dbReference>
<dbReference type="GO" id="GO:0005975">
    <property type="term" value="P:carbohydrate metabolic process"/>
    <property type="evidence" value="ECO:0007669"/>
    <property type="project" value="TreeGrafter"/>
</dbReference>
<dbReference type="InParanoid" id="G0N2G3"/>
<keyword evidence="9" id="KW-0325">Glycoprotein</keyword>
<dbReference type="OMA" id="KQGPESC"/>
<name>G0N2G3_CAEBE</name>
<organism evidence="16">
    <name type="scientific">Caenorhabditis brenneri</name>
    <name type="common">Nematode worm</name>
    <dbReference type="NCBI Taxonomy" id="135651"/>
    <lineage>
        <taxon>Eukaryota</taxon>
        <taxon>Metazoa</taxon>
        <taxon>Ecdysozoa</taxon>
        <taxon>Nematoda</taxon>
        <taxon>Chromadorea</taxon>
        <taxon>Rhabditida</taxon>
        <taxon>Rhabditina</taxon>
        <taxon>Rhabditomorpha</taxon>
        <taxon>Rhabditoidea</taxon>
        <taxon>Rhabditidae</taxon>
        <taxon>Peloderinae</taxon>
        <taxon>Caenorhabditis</taxon>
    </lineage>
</organism>
<evidence type="ECO:0000256" key="9">
    <source>
        <dbReference type="ARBA" id="ARBA00023180"/>
    </source>
</evidence>
<dbReference type="InterPro" id="IPR029044">
    <property type="entry name" value="Nucleotide-diphossugar_trans"/>
</dbReference>
<evidence type="ECO:0000256" key="5">
    <source>
        <dbReference type="ARBA" id="ARBA00022692"/>
    </source>
</evidence>
<feature type="site" description="Interaction with galactose moiety of substrate glycoprotein" evidence="13">
    <location>
        <position position="212"/>
    </location>
</feature>
<dbReference type="AlphaFoldDB" id="G0N2G3"/>